<dbReference type="PANTHER" id="PTHR30411">
    <property type="entry name" value="CYTOPLASMIC PROTEIN"/>
    <property type="match status" value="1"/>
</dbReference>
<dbReference type="InterPro" id="IPR007214">
    <property type="entry name" value="YbaK/aa-tRNA-synth-assoc-dom"/>
</dbReference>
<proteinExistence type="predicted"/>
<dbReference type="SUPFAM" id="SSF55826">
    <property type="entry name" value="YbaK/ProRS associated domain"/>
    <property type="match status" value="1"/>
</dbReference>
<dbReference type="Pfam" id="PF04073">
    <property type="entry name" value="tRNA_edit"/>
    <property type="match status" value="1"/>
</dbReference>
<keyword evidence="3" id="KW-1185">Reference proteome</keyword>
<feature type="domain" description="YbaK/aminoacyl-tRNA synthetase-associated" evidence="1">
    <location>
        <begin position="37"/>
        <end position="147"/>
    </location>
</feature>
<dbReference type="Gene3D" id="3.90.960.10">
    <property type="entry name" value="YbaK/aminoacyl-tRNA synthetase-associated domain"/>
    <property type="match status" value="1"/>
</dbReference>
<name>A0ABT8BQ14_9VIBR</name>
<dbReference type="CDD" id="cd04332">
    <property type="entry name" value="YbaK_like"/>
    <property type="match status" value="1"/>
</dbReference>
<dbReference type="InterPro" id="IPR036754">
    <property type="entry name" value="YbaK/aa-tRNA-synt-asso_dom_sf"/>
</dbReference>
<accession>A0ABT8BQ14</accession>
<comment type="caution">
    <text evidence="2">The sequence shown here is derived from an EMBL/GenBank/DDBJ whole genome shotgun (WGS) entry which is preliminary data.</text>
</comment>
<gene>
    <name evidence="2" type="ORF">QWZ16_04510</name>
</gene>
<dbReference type="Proteomes" id="UP001238540">
    <property type="component" value="Unassembled WGS sequence"/>
</dbReference>
<reference evidence="3" key="1">
    <citation type="journal article" date="2019" name="Int. J. Syst. Evol. Microbiol.">
        <title>The Global Catalogue of Microorganisms (GCM) 10K type strain sequencing project: providing services to taxonomists for standard genome sequencing and annotation.</title>
        <authorList>
            <consortium name="The Broad Institute Genomics Platform"/>
            <consortium name="The Broad Institute Genome Sequencing Center for Infectious Disease"/>
            <person name="Wu L."/>
            <person name="Ma J."/>
        </authorList>
    </citation>
    <scope>NUCLEOTIDE SEQUENCE [LARGE SCALE GENOMIC DNA]</scope>
    <source>
        <strain evidence="3">CECT 7398</strain>
    </source>
</reference>
<dbReference type="RefSeq" id="WP_170882253.1">
    <property type="nucleotide sequence ID" value="NZ_JABEYA020000002.1"/>
</dbReference>
<dbReference type="PANTHER" id="PTHR30411:SF0">
    <property type="entry name" value="CYS-TRNA(PRO)_CYS-TRNA(CYS) DEACYLASE YBAK"/>
    <property type="match status" value="1"/>
</dbReference>
<protein>
    <submittedName>
        <fullName evidence="2">YbaK/EbsC family protein</fullName>
    </submittedName>
</protein>
<evidence type="ECO:0000259" key="1">
    <source>
        <dbReference type="Pfam" id="PF04073"/>
    </source>
</evidence>
<dbReference type="EMBL" id="JAUFQC010000001">
    <property type="protein sequence ID" value="MDN3608986.1"/>
    <property type="molecule type" value="Genomic_DNA"/>
</dbReference>
<sequence length="160" mass="17791">MNKIEEIYQTNVMLLNQLKLDYKEWRHEPILDFATDERVARALGWTGIQSKSLFLALKGGGYALYLTEKNARLNTKAIKQVLGKRPSICTNEDMTEQLGCLPGAVCPFGMPKHITIIVDKTLFEQREILYTPGDPKATIALSGSALKTVLSVLPNTVIAI</sequence>
<evidence type="ECO:0000313" key="2">
    <source>
        <dbReference type="EMBL" id="MDN3608986.1"/>
    </source>
</evidence>
<evidence type="ECO:0000313" key="3">
    <source>
        <dbReference type="Proteomes" id="UP001238540"/>
    </source>
</evidence>
<organism evidence="2 3">
    <name type="scientific">Vibrio ostreicida</name>
    <dbReference type="NCBI Taxonomy" id="526588"/>
    <lineage>
        <taxon>Bacteria</taxon>
        <taxon>Pseudomonadati</taxon>
        <taxon>Pseudomonadota</taxon>
        <taxon>Gammaproteobacteria</taxon>
        <taxon>Vibrionales</taxon>
        <taxon>Vibrionaceae</taxon>
        <taxon>Vibrio</taxon>
    </lineage>
</organism>